<evidence type="ECO:0000256" key="7">
    <source>
        <dbReference type="ARBA" id="ARBA00022832"/>
    </source>
</evidence>
<dbReference type="AlphaFoldDB" id="A0AAD8KG53"/>
<dbReference type="EC" id="3.1.2.-" evidence="11"/>
<dbReference type="Gene3D" id="3.10.129.10">
    <property type="entry name" value="Hotdog Thioesterase"/>
    <property type="match status" value="1"/>
</dbReference>
<evidence type="ECO:0000256" key="2">
    <source>
        <dbReference type="ARBA" id="ARBA00006500"/>
    </source>
</evidence>
<keyword evidence="16" id="KW-1185">Reference proteome</keyword>
<dbReference type="InterPro" id="IPR049427">
    <property type="entry name" value="Acyl-ACP_TE_C"/>
</dbReference>
<dbReference type="FunFam" id="3.10.129.10:FF:000014">
    <property type="entry name" value="Acyl-[acyl-carrier-protein] hydrolase"/>
    <property type="match status" value="1"/>
</dbReference>
<dbReference type="Pfam" id="PF12590">
    <property type="entry name" value="Acyl-thio_N"/>
    <property type="match status" value="1"/>
</dbReference>
<evidence type="ECO:0000313" key="15">
    <source>
        <dbReference type="EMBL" id="KAK1420998.1"/>
    </source>
</evidence>
<dbReference type="GO" id="GO:0009507">
    <property type="term" value="C:chloroplast"/>
    <property type="evidence" value="ECO:0007669"/>
    <property type="project" value="UniProtKB-SubCell"/>
</dbReference>
<keyword evidence="4 11" id="KW-0150">Chloroplast</keyword>
<keyword evidence="10 11" id="KW-0275">Fatty acid biosynthesis</keyword>
<accession>A0AAD8KG53</accession>
<dbReference type="EMBL" id="JAUHHV010000006">
    <property type="protein sequence ID" value="KAK1420998.1"/>
    <property type="molecule type" value="Genomic_DNA"/>
</dbReference>
<keyword evidence="3 11" id="KW-0444">Lipid biosynthesis</keyword>
<feature type="domain" description="Acyl-ACP thioesterase-like C-terminal" evidence="14">
    <location>
        <begin position="294"/>
        <end position="400"/>
    </location>
</feature>
<comment type="caution">
    <text evidence="15">The sequence shown here is derived from an EMBL/GenBank/DDBJ whole genome shotgun (WGS) entry which is preliminary data.</text>
</comment>
<evidence type="ECO:0000256" key="1">
    <source>
        <dbReference type="ARBA" id="ARBA00004229"/>
    </source>
</evidence>
<dbReference type="InterPro" id="IPR021113">
    <property type="entry name" value="Acyl-ACP-thioesterase_N"/>
</dbReference>
<dbReference type="Pfam" id="PF01643">
    <property type="entry name" value="Acyl-ACP_TE"/>
    <property type="match status" value="1"/>
</dbReference>
<comment type="subcellular location">
    <subcellularLocation>
        <location evidence="1 11">Plastid</location>
        <location evidence="1 11">Chloroplast</location>
    </subcellularLocation>
</comment>
<evidence type="ECO:0000256" key="9">
    <source>
        <dbReference type="ARBA" id="ARBA00023098"/>
    </source>
</evidence>
<gene>
    <name evidence="15" type="ORF">QVD17_23021</name>
</gene>
<dbReference type="GO" id="GO:0016297">
    <property type="term" value="F:fatty acyl-[ACP] hydrolase activity"/>
    <property type="evidence" value="ECO:0007669"/>
    <property type="project" value="InterPro"/>
</dbReference>
<evidence type="ECO:0000259" key="13">
    <source>
        <dbReference type="Pfam" id="PF12590"/>
    </source>
</evidence>
<dbReference type="InterPro" id="IPR029069">
    <property type="entry name" value="HotDog_dom_sf"/>
</dbReference>
<dbReference type="Pfam" id="PF20791">
    <property type="entry name" value="Acyl-ACP_TE_C"/>
    <property type="match status" value="1"/>
</dbReference>
<keyword evidence="5 11" id="KW-0934">Plastid</keyword>
<evidence type="ECO:0000256" key="10">
    <source>
        <dbReference type="ARBA" id="ARBA00023160"/>
    </source>
</evidence>
<evidence type="ECO:0000313" key="16">
    <source>
        <dbReference type="Proteomes" id="UP001229421"/>
    </source>
</evidence>
<dbReference type="PANTHER" id="PTHR31727">
    <property type="entry name" value="OLEOYL-ACYL CARRIER PROTEIN THIOESTERASE 1, CHLOROPLASTIC"/>
    <property type="match status" value="1"/>
</dbReference>
<dbReference type="SUPFAM" id="SSF54637">
    <property type="entry name" value="Thioesterase/thiol ester dehydrase-isomerase"/>
    <property type="match status" value="2"/>
</dbReference>
<evidence type="ECO:0000256" key="3">
    <source>
        <dbReference type="ARBA" id="ARBA00022516"/>
    </source>
</evidence>
<keyword evidence="6 11" id="KW-0378">Hydrolase</keyword>
<feature type="domain" description="Acyl-ACP thioesterase N-terminal hotdog" evidence="12">
    <location>
        <begin position="161"/>
        <end position="267"/>
    </location>
</feature>
<organism evidence="15 16">
    <name type="scientific">Tagetes erecta</name>
    <name type="common">African marigold</name>
    <dbReference type="NCBI Taxonomy" id="13708"/>
    <lineage>
        <taxon>Eukaryota</taxon>
        <taxon>Viridiplantae</taxon>
        <taxon>Streptophyta</taxon>
        <taxon>Embryophyta</taxon>
        <taxon>Tracheophyta</taxon>
        <taxon>Spermatophyta</taxon>
        <taxon>Magnoliopsida</taxon>
        <taxon>eudicotyledons</taxon>
        <taxon>Gunneridae</taxon>
        <taxon>Pentapetalae</taxon>
        <taxon>asterids</taxon>
        <taxon>campanulids</taxon>
        <taxon>Asterales</taxon>
        <taxon>Asteraceae</taxon>
        <taxon>Asteroideae</taxon>
        <taxon>Heliantheae alliance</taxon>
        <taxon>Tageteae</taxon>
        <taxon>Tagetes</taxon>
    </lineage>
</organism>
<sequence>MVAVAIATAASAFLVSFPSPHSWVKTSHKLGNEHQSVDTRGIKRNSVNSNGIQVKANLTEINGIRKHDIDNATSHAQQTFINQFPWRNVEDGFVFSQNFPIRSYEIRADQTASIETIMNHLQRGHNLKLVSIKNKYVSFLALGITVDRFSGFGDMAPKSAISETALNHAKAIRVFGDGFGSTPEMCKRNLIWVVTKMRVIVDRYPTWGDVVQVSTWMAHNGKNSNRRDWVVRDSKTSQILARASSSWSMINKETRRLSKFPDEVRGEIGPYFVDAPPVVDDDYIKLPKLDETTADYVLSGLTPRWSDLDVNQHVNNVKYIGWILESIPQVVEKYELASITLEYRRECRKDSVLKSLTTRLDGCDDGDNGGIADFNHVLLFEGGSDGARGGEIVRGRTEWRPKCENRIRNINSFTT</sequence>
<keyword evidence="9 11" id="KW-0443">Lipid metabolism</keyword>
<name>A0AAD8KG53_TARER</name>
<reference evidence="15" key="1">
    <citation type="journal article" date="2023" name="bioRxiv">
        <title>Improved chromosome-level genome assembly for marigold (Tagetes erecta).</title>
        <authorList>
            <person name="Jiang F."/>
            <person name="Yuan L."/>
            <person name="Wang S."/>
            <person name="Wang H."/>
            <person name="Xu D."/>
            <person name="Wang A."/>
            <person name="Fan W."/>
        </authorList>
    </citation>
    <scope>NUCLEOTIDE SEQUENCE</scope>
    <source>
        <strain evidence="15">WSJ</strain>
        <tissue evidence="15">Leaf</tissue>
    </source>
</reference>
<evidence type="ECO:0000256" key="11">
    <source>
        <dbReference type="RuleBase" id="RU363096"/>
    </source>
</evidence>
<evidence type="ECO:0000256" key="8">
    <source>
        <dbReference type="ARBA" id="ARBA00022946"/>
    </source>
</evidence>
<comment type="similarity">
    <text evidence="2 11">Belongs to the acyl-ACP thioesterase family.</text>
</comment>
<dbReference type="InterPro" id="IPR002864">
    <property type="entry name" value="Acyl-ACP_thioesterase_NHD"/>
</dbReference>
<evidence type="ECO:0000259" key="14">
    <source>
        <dbReference type="Pfam" id="PF20791"/>
    </source>
</evidence>
<evidence type="ECO:0000256" key="4">
    <source>
        <dbReference type="ARBA" id="ARBA00022528"/>
    </source>
</evidence>
<dbReference type="InterPro" id="IPR045023">
    <property type="entry name" value="FATA/B"/>
</dbReference>
<feature type="domain" description="Acyl-ACP-thioesterase N-terminal" evidence="13">
    <location>
        <begin position="7"/>
        <end position="85"/>
    </location>
</feature>
<keyword evidence="7 11" id="KW-0276">Fatty acid metabolism</keyword>
<dbReference type="Proteomes" id="UP001229421">
    <property type="component" value="Unassembled WGS sequence"/>
</dbReference>
<evidence type="ECO:0000256" key="6">
    <source>
        <dbReference type="ARBA" id="ARBA00022801"/>
    </source>
</evidence>
<keyword evidence="8" id="KW-0809">Transit peptide</keyword>
<dbReference type="GO" id="GO:0000036">
    <property type="term" value="F:acyl carrier activity"/>
    <property type="evidence" value="ECO:0007669"/>
    <property type="project" value="TreeGrafter"/>
</dbReference>
<evidence type="ECO:0000259" key="12">
    <source>
        <dbReference type="Pfam" id="PF01643"/>
    </source>
</evidence>
<proteinExistence type="inferred from homology"/>
<comment type="function">
    <text evidence="11">Plays an essential role in chain termination during de novo fatty acid synthesis.</text>
</comment>
<dbReference type="PANTHER" id="PTHR31727:SF22">
    <property type="entry name" value="ACYL-[ACYL-CARRIER-PROTEIN] HYDROLASE"/>
    <property type="match status" value="1"/>
</dbReference>
<protein>
    <recommendedName>
        <fullName evidence="11">Acyl-[acyl-carrier-protein] hydrolase</fullName>
        <ecNumber evidence="11">3.1.2.-</ecNumber>
    </recommendedName>
</protein>
<evidence type="ECO:0000256" key="5">
    <source>
        <dbReference type="ARBA" id="ARBA00022640"/>
    </source>
</evidence>